<evidence type="ECO:0000313" key="1">
    <source>
        <dbReference type="EMBL" id="CAK0828158.1"/>
    </source>
</evidence>
<feature type="non-terminal residue" evidence="1">
    <location>
        <position position="75"/>
    </location>
</feature>
<sequence length="75" mass="7591">MPTAAGADGSAEGGGSDASLAHLAGVAQPLLLDVARFLCDTPADLTSMCCASTQLAKLLQSGPISRAVWRELYGN</sequence>
<keyword evidence="2" id="KW-1185">Reference proteome</keyword>
<organism evidence="1 2">
    <name type="scientific">Prorocentrum cordatum</name>
    <dbReference type="NCBI Taxonomy" id="2364126"/>
    <lineage>
        <taxon>Eukaryota</taxon>
        <taxon>Sar</taxon>
        <taxon>Alveolata</taxon>
        <taxon>Dinophyceae</taxon>
        <taxon>Prorocentrales</taxon>
        <taxon>Prorocentraceae</taxon>
        <taxon>Prorocentrum</taxon>
    </lineage>
</organism>
<feature type="non-terminal residue" evidence="1">
    <location>
        <position position="1"/>
    </location>
</feature>
<name>A0ABN9S9I4_9DINO</name>
<accession>A0ABN9S9I4</accession>
<evidence type="ECO:0000313" key="2">
    <source>
        <dbReference type="Proteomes" id="UP001189429"/>
    </source>
</evidence>
<protein>
    <recommendedName>
        <fullName evidence="3">F-box domain-containing protein</fullName>
    </recommendedName>
</protein>
<evidence type="ECO:0008006" key="3">
    <source>
        <dbReference type="Google" id="ProtNLM"/>
    </source>
</evidence>
<proteinExistence type="predicted"/>
<dbReference type="Proteomes" id="UP001189429">
    <property type="component" value="Unassembled WGS sequence"/>
</dbReference>
<gene>
    <name evidence="1" type="ORF">PCOR1329_LOCUS27475</name>
</gene>
<reference evidence="1" key="1">
    <citation type="submission" date="2023-10" db="EMBL/GenBank/DDBJ databases">
        <authorList>
            <person name="Chen Y."/>
            <person name="Shah S."/>
            <person name="Dougan E. K."/>
            <person name="Thang M."/>
            <person name="Chan C."/>
        </authorList>
    </citation>
    <scope>NUCLEOTIDE SEQUENCE [LARGE SCALE GENOMIC DNA]</scope>
</reference>
<comment type="caution">
    <text evidence="1">The sequence shown here is derived from an EMBL/GenBank/DDBJ whole genome shotgun (WGS) entry which is preliminary data.</text>
</comment>
<dbReference type="EMBL" id="CAUYUJ010009971">
    <property type="protein sequence ID" value="CAK0828158.1"/>
    <property type="molecule type" value="Genomic_DNA"/>
</dbReference>